<keyword evidence="8" id="KW-0503">Monooxygenase</keyword>
<dbReference type="PANTHER" id="PTHR46300">
    <property type="entry name" value="P450, PUTATIVE (EUROFUNG)-RELATED-RELATED"/>
    <property type="match status" value="1"/>
</dbReference>
<evidence type="ECO:0000256" key="2">
    <source>
        <dbReference type="ARBA" id="ARBA00005179"/>
    </source>
</evidence>
<dbReference type="PRINTS" id="PR00463">
    <property type="entry name" value="EP450I"/>
</dbReference>
<organism evidence="11 12">
    <name type="scientific">Agrocybe pediades</name>
    <dbReference type="NCBI Taxonomy" id="84607"/>
    <lineage>
        <taxon>Eukaryota</taxon>
        <taxon>Fungi</taxon>
        <taxon>Dikarya</taxon>
        <taxon>Basidiomycota</taxon>
        <taxon>Agaricomycotina</taxon>
        <taxon>Agaricomycetes</taxon>
        <taxon>Agaricomycetidae</taxon>
        <taxon>Agaricales</taxon>
        <taxon>Agaricineae</taxon>
        <taxon>Strophariaceae</taxon>
        <taxon>Agrocybe</taxon>
    </lineage>
</organism>
<comment type="cofactor">
    <cofactor evidence="1 9">
        <name>heme</name>
        <dbReference type="ChEBI" id="CHEBI:30413"/>
    </cofactor>
</comment>
<dbReference type="Pfam" id="PF00067">
    <property type="entry name" value="p450"/>
    <property type="match status" value="2"/>
</dbReference>
<dbReference type="AlphaFoldDB" id="A0A8H4QEH9"/>
<dbReference type="GO" id="GO:0016705">
    <property type="term" value="F:oxidoreductase activity, acting on paired donors, with incorporation or reduction of molecular oxygen"/>
    <property type="evidence" value="ECO:0007669"/>
    <property type="project" value="InterPro"/>
</dbReference>
<evidence type="ECO:0000256" key="4">
    <source>
        <dbReference type="ARBA" id="ARBA00022617"/>
    </source>
</evidence>
<proteinExistence type="inferred from homology"/>
<dbReference type="CDD" id="cd11065">
    <property type="entry name" value="CYP64-like"/>
    <property type="match status" value="2"/>
</dbReference>
<gene>
    <name evidence="11" type="ORF">D9613_012934</name>
</gene>
<keyword evidence="6" id="KW-0560">Oxidoreductase</keyword>
<dbReference type="InterPro" id="IPR036396">
    <property type="entry name" value="Cyt_P450_sf"/>
</dbReference>
<comment type="similarity">
    <text evidence="3">Belongs to the cytochrome P450 family.</text>
</comment>
<evidence type="ECO:0000256" key="10">
    <source>
        <dbReference type="SAM" id="MobiDB-lite"/>
    </source>
</evidence>
<accession>A0A8H4QEH9</accession>
<name>A0A8H4QEH9_9AGAR</name>
<comment type="caution">
    <text evidence="11">The sequence shown here is derived from an EMBL/GenBank/DDBJ whole genome shotgun (WGS) entry which is preliminary data.</text>
</comment>
<evidence type="ECO:0000256" key="5">
    <source>
        <dbReference type="ARBA" id="ARBA00022723"/>
    </source>
</evidence>
<keyword evidence="4 9" id="KW-0349">Heme</keyword>
<evidence type="ECO:0000256" key="1">
    <source>
        <dbReference type="ARBA" id="ARBA00001971"/>
    </source>
</evidence>
<dbReference type="InterPro" id="IPR050364">
    <property type="entry name" value="Cytochrome_P450_fung"/>
</dbReference>
<sequence>MPLHLFNQVDFSLTILALGLSFLLYRKAARNSLPSYPPGPKGLPLLGNLLDIPVGSECAAYDRWCKEFGSDIIYLRVGGNGMVVLNSLEAIGDLLEKRSSTFSSRPRMPMTIEMMGCDWIFAILPYGRAWKERRRLFTQYFHPSRVVDYHGSQTKFVQSMLPRLLDHPEDFLSILQYAISGLGLSLAYGIPIQRENDPYIALAEETIRNIGDAALPTNFLVNLVPALQYVPDFVPGAGFKKKARAWKARADAFLVEPFLAAMKAINSGEARPSFVSETMGDTVLKFNSEEAPTPEQKAIMDAAATALAGASDTTLASIKSFFAAMLCFPDAQRKGQEELDRVLQGRLPTFEDEASLPYINAIVKEVIRWATVTPVAVPHTSDEDDIYKGYFIPKGSIILPNIWALLRDENRYGPDTSAFIPERFLKDGELNPDIVDPATIAFGYGRRECPGKHIALSYLFMSVATVLATFKISEELEENGVPIPPKIEWHSGVISDKEHTLLISSFELGSDIIYLRVGGNGMVVLNSLEAIDDLLVKRSATFSSRPRMPMPIELMGCEWSFSLLPYGRAWRDRRRLFIQYFHPSQVKNYHTSETKFAQSMLPRLLDNPEDFWSTLQYAVSGIALSVTYGIPIQREGDPYIALAEETIRNLGDAALPTNFWVNLVPSLKYIPEFIPGAGFKKKAREWKAGTDAFLTEPFLASIQAMDSGTARPSFVSSALGDTPPQLSGEQGPTPREKLIMDVAATAYGGASETTLAVIRSFFVAMLCFPEVQKKGQEELDRVARGRLPGFQDEGSLPYICAIVKEVIRWATVTPIALPHTSDEDYIYRGYFIPKDSLIIPNMWALLRDEKRYGHDTSAFRPERFLKDGKIDPDVIDPQTIAFGYGRRECPGKHIALSYLFISIATVLSTFDISEALDENGSPIPPKVEWHSGVVREPARFKCTIRPRSDEAVKLIRGLDVELK</sequence>
<evidence type="ECO:0000256" key="6">
    <source>
        <dbReference type="ARBA" id="ARBA00023002"/>
    </source>
</evidence>
<dbReference type="InterPro" id="IPR017972">
    <property type="entry name" value="Cyt_P450_CS"/>
</dbReference>
<dbReference type="EMBL" id="JAACJL010000062">
    <property type="protein sequence ID" value="KAF4609437.1"/>
    <property type="molecule type" value="Genomic_DNA"/>
</dbReference>
<dbReference type="GO" id="GO:0020037">
    <property type="term" value="F:heme binding"/>
    <property type="evidence" value="ECO:0007669"/>
    <property type="project" value="InterPro"/>
</dbReference>
<feature type="binding site" description="axial binding residue" evidence="9">
    <location>
        <position position="889"/>
    </location>
    <ligand>
        <name>heme</name>
        <dbReference type="ChEBI" id="CHEBI:30413"/>
    </ligand>
    <ligandPart>
        <name>Fe</name>
        <dbReference type="ChEBI" id="CHEBI:18248"/>
    </ligandPart>
</feature>
<dbReference type="SUPFAM" id="SSF48264">
    <property type="entry name" value="Cytochrome P450"/>
    <property type="match status" value="2"/>
</dbReference>
<comment type="pathway">
    <text evidence="2">Secondary metabolite biosynthesis.</text>
</comment>
<evidence type="ECO:0000256" key="3">
    <source>
        <dbReference type="ARBA" id="ARBA00010617"/>
    </source>
</evidence>
<dbReference type="Proteomes" id="UP000521872">
    <property type="component" value="Unassembled WGS sequence"/>
</dbReference>
<keyword evidence="5 9" id="KW-0479">Metal-binding</keyword>
<dbReference type="PROSITE" id="PS00086">
    <property type="entry name" value="CYTOCHROME_P450"/>
    <property type="match status" value="2"/>
</dbReference>
<dbReference type="GO" id="GO:0005506">
    <property type="term" value="F:iron ion binding"/>
    <property type="evidence" value="ECO:0007669"/>
    <property type="project" value="InterPro"/>
</dbReference>
<evidence type="ECO:0000313" key="11">
    <source>
        <dbReference type="EMBL" id="KAF4609437.1"/>
    </source>
</evidence>
<reference evidence="11 12" key="1">
    <citation type="submission" date="2019-12" db="EMBL/GenBank/DDBJ databases">
        <authorList>
            <person name="Floudas D."/>
            <person name="Bentzer J."/>
            <person name="Ahren D."/>
            <person name="Johansson T."/>
            <person name="Persson P."/>
            <person name="Tunlid A."/>
        </authorList>
    </citation>
    <scope>NUCLEOTIDE SEQUENCE [LARGE SCALE GENOMIC DNA]</scope>
    <source>
        <strain evidence="11 12">CBS 102.39</strain>
    </source>
</reference>
<protein>
    <recommendedName>
        <fullName evidence="13">Cytochrome P450</fullName>
    </recommendedName>
</protein>
<keyword evidence="7 9" id="KW-0408">Iron</keyword>
<dbReference type="InterPro" id="IPR002401">
    <property type="entry name" value="Cyt_P450_E_grp-I"/>
</dbReference>
<dbReference type="Gene3D" id="1.10.630.10">
    <property type="entry name" value="Cytochrome P450"/>
    <property type="match status" value="2"/>
</dbReference>
<dbReference type="GO" id="GO:0004497">
    <property type="term" value="F:monooxygenase activity"/>
    <property type="evidence" value="ECO:0007669"/>
    <property type="project" value="UniProtKB-KW"/>
</dbReference>
<evidence type="ECO:0000256" key="7">
    <source>
        <dbReference type="ARBA" id="ARBA00023004"/>
    </source>
</evidence>
<dbReference type="InterPro" id="IPR001128">
    <property type="entry name" value="Cyt_P450"/>
</dbReference>
<evidence type="ECO:0000256" key="8">
    <source>
        <dbReference type="ARBA" id="ARBA00023033"/>
    </source>
</evidence>
<evidence type="ECO:0000313" key="12">
    <source>
        <dbReference type="Proteomes" id="UP000521872"/>
    </source>
</evidence>
<evidence type="ECO:0000256" key="9">
    <source>
        <dbReference type="PIRSR" id="PIRSR602401-1"/>
    </source>
</evidence>
<keyword evidence="12" id="KW-1185">Reference proteome</keyword>
<dbReference type="PANTHER" id="PTHR46300:SF7">
    <property type="entry name" value="P450, PUTATIVE (EUROFUNG)-RELATED"/>
    <property type="match status" value="1"/>
</dbReference>
<feature type="region of interest" description="Disordered" evidence="10">
    <location>
        <begin position="713"/>
        <end position="733"/>
    </location>
</feature>
<evidence type="ECO:0008006" key="13">
    <source>
        <dbReference type="Google" id="ProtNLM"/>
    </source>
</evidence>